<feature type="region of interest" description="Disordered" evidence="1">
    <location>
        <begin position="74"/>
        <end position="123"/>
    </location>
</feature>
<dbReference type="AlphaFoldDB" id="S8E4G3"/>
<dbReference type="PANTHER" id="PTHR34779">
    <property type="entry name" value="OS09G0542900 PROTEIN"/>
    <property type="match status" value="1"/>
</dbReference>
<dbReference type="OrthoDB" id="1926132at2759"/>
<proteinExistence type="predicted"/>
<evidence type="ECO:0000256" key="1">
    <source>
        <dbReference type="SAM" id="MobiDB-lite"/>
    </source>
</evidence>
<dbReference type="EMBL" id="AUSU01001600">
    <property type="protein sequence ID" value="EPS70653.1"/>
    <property type="molecule type" value="Genomic_DNA"/>
</dbReference>
<evidence type="ECO:0000313" key="2">
    <source>
        <dbReference type="EMBL" id="EPS70653.1"/>
    </source>
</evidence>
<sequence length="176" mass="19770">MEKTKKKKMVKFLSFQNLLLPDVNHHHQRSKPYFAKGFSGPIIPSVVPADALRKTRNAVPSDLEPTSPKVSCVGRIKCPAVRNKDSDRKEHKKKKEDNKKKGSSSEAIDDRRAAPPRLGELRKFASNRETLDWRATDGEDAVSIPFSAPMVVVGIQSLGSEAKKESVLWKRRAARR</sequence>
<name>S8E4G3_9LAMI</name>
<feature type="compositionally biased region" description="Basic and acidic residues" evidence="1">
    <location>
        <begin position="82"/>
        <end position="100"/>
    </location>
</feature>
<comment type="caution">
    <text evidence="2">The sequence shown here is derived from an EMBL/GenBank/DDBJ whole genome shotgun (WGS) entry which is preliminary data.</text>
</comment>
<gene>
    <name evidence="2" type="ORF">M569_04110</name>
</gene>
<organism evidence="2 3">
    <name type="scientific">Genlisea aurea</name>
    <dbReference type="NCBI Taxonomy" id="192259"/>
    <lineage>
        <taxon>Eukaryota</taxon>
        <taxon>Viridiplantae</taxon>
        <taxon>Streptophyta</taxon>
        <taxon>Embryophyta</taxon>
        <taxon>Tracheophyta</taxon>
        <taxon>Spermatophyta</taxon>
        <taxon>Magnoliopsida</taxon>
        <taxon>eudicotyledons</taxon>
        <taxon>Gunneridae</taxon>
        <taxon>Pentapetalae</taxon>
        <taxon>asterids</taxon>
        <taxon>lamiids</taxon>
        <taxon>Lamiales</taxon>
        <taxon>Lentibulariaceae</taxon>
        <taxon>Genlisea</taxon>
    </lineage>
</organism>
<reference evidence="2 3" key="1">
    <citation type="journal article" date="2013" name="BMC Genomics">
        <title>The miniature genome of a carnivorous plant Genlisea aurea contains a low number of genes and short non-coding sequences.</title>
        <authorList>
            <person name="Leushkin E.V."/>
            <person name="Sutormin R.A."/>
            <person name="Nabieva E.R."/>
            <person name="Penin A.A."/>
            <person name="Kondrashov A.S."/>
            <person name="Logacheva M.D."/>
        </authorList>
    </citation>
    <scope>NUCLEOTIDE SEQUENCE [LARGE SCALE GENOMIC DNA]</scope>
</reference>
<feature type="compositionally biased region" description="Basic and acidic residues" evidence="1">
    <location>
        <begin position="108"/>
        <end position="123"/>
    </location>
</feature>
<evidence type="ECO:0000313" key="3">
    <source>
        <dbReference type="Proteomes" id="UP000015453"/>
    </source>
</evidence>
<keyword evidence="3" id="KW-1185">Reference proteome</keyword>
<accession>S8E4G3</accession>
<protein>
    <submittedName>
        <fullName evidence="2">Uncharacterized protein</fullName>
    </submittedName>
</protein>
<dbReference type="InterPro" id="IPR038796">
    <property type="entry name" value="At1g76070-like"/>
</dbReference>
<dbReference type="PANTHER" id="PTHR34779:SF1">
    <property type="entry name" value="OS09G0542900 PROTEIN"/>
    <property type="match status" value="1"/>
</dbReference>
<dbReference type="Proteomes" id="UP000015453">
    <property type="component" value="Unassembled WGS sequence"/>
</dbReference>